<feature type="compositionally biased region" description="Gly residues" evidence="1">
    <location>
        <begin position="271"/>
        <end position="280"/>
    </location>
</feature>
<accession>A0A366K811</accession>
<feature type="region of interest" description="Disordered" evidence="1">
    <location>
        <begin position="1"/>
        <end position="22"/>
    </location>
</feature>
<organism evidence="3 4">
    <name type="scientific">Bifidobacterium aemilianum</name>
    <dbReference type="NCBI Taxonomy" id="2493120"/>
    <lineage>
        <taxon>Bacteria</taxon>
        <taxon>Bacillati</taxon>
        <taxon>Actinomycetota</taxon>
        <taxon>Actinomycetes</taxon>
        <taxon>Bifidobacteriales</taxon>
        <taxon>Bifidobacteriaceae</taxon>
        <taxon>Bifidobacterium</taxon>
    </lineage>
</organism>
<evidence type="ECO:0000256" key="1">
    <source>
        <dbReference type="SAM" id="MobiDB-lite"/>
    </source>
</evidence>
<reference evidence="3 4" key="1">
    <citation type="submission" date="2017-10" db="EMBL/GenBank/DDBJ databases">
        <title>Bifidobacterium xylocopum sp. nov. and Bifidobacterium aemilianum sp. nov., from the carpenter bee (Xylocopa violacea) digestive tract.</title>
        <authorList>
            <person name="Alberoni D."/>
            <person name="Baffoni L."/>
            <person name="Di Gioia D."/>
            <person name="Gaggia F."/>
            <person name="Biavati B."/>
        </authorList>
    </citation>
    <scope>NUCLEOTIDE SEQUENCE [LARGE SCALE GENOMIC DNA]</scope>
    <source>
        <strain evidence="3 4">XV10</strain>
    </source>
</reference>
<keyword evidence="2" id="KW-0812">Transmembrane</keyword>
<name>A0A366K811_9BIFI</name>
<feature type="transmembrane region" description="Helical" evidence="2">
    <location>
        <begin position="26"/>
        <end position="46"/>
    </location>
</feature>
<evidence type="ECO:0000313" key="3">
    <source>
        <dbReference type="EMBL" id="RBP97875.1"/>
    </source>
</evidence>
<proteinExistence type="predicted"/>
<feature type="compositionally biased region" description="Low complexity" evidence="1">
    <location>
        <begin position="1"/>
        <end position="12"/>
    </location>
</feature>
<keyword evidence="4" id="KW-1185">Reference proteome</keyword>
<protein>
    <recommendedName>
        <fullName evidence="5">Colicin transporter</fullName>
    </recommendedName>
</protein>
<evidence type="ECO:0000313" key="4">
    <source>
        <dbReference type="Proteomes" id="UP000252530"/>
    </source>
</evidence>
<dbReference type="EMBL" id="PDCG01000003">
    <property type="protein sequence ID" value="RBP97875.1"/>
    <property type="molecule type" value="Genomic_DNA"/>
</dbReference>
<keyword evidence="2" id="KW-1133">Transmembrane helix</keyword>
<gene>
    <name evidence="3" type="ORF">CRD60_04640</name>
</gene>
<dbReference type="Proteomes" id="UP000252530">
    <property type="component" value="Unassembled WGS sequence"/>
</dbReference>
<feature type="compositionally biased region" description="Low complexity" evidence="1">
    <location>
        <begin position="113"/>
        <end position="122"/>
    </location>
</feature>
<feature type="region of interest" description="Disordered" evidence="1">
    <location>
        <begin position="271"/>
        <end position="312"/>
    </location>
</feature>
<dbReference type="OrthoDB" id="3240450at2"/>
<comment type="caution">
    <text evidence="3">The sequence shown here is derived from an EMBL/GenBank/DDBJ whole genome shotgun (WGS) entry which is preliminary data.</text>
</comment>
<evidence type="ECO:0008006" key="5">
    <source>
        <dbReference type="Google" id="ProtNLM"/>
    </source>
</evidence>
<sequence>MEAEETTATTGEVDAQGPRPNRRRSIALGLGAAVVVVALAGTGLAWRSHNEHGNALSECQSARSAYGKAVKSSEDASESAGQVKGVGADQVKDPKTISALQEAVKDKSKSKSKSAPAACDPSLPTKDLKANRSVLDRSTSQMTAQATRISKAAEAVIASRDAKSMDDARAALQGKRDEAGALLVTSEGNVADGATRETLTAAIQTADGLLADGKTQLQALRDGAGPLQAAMDQVNASIQAKTDADNQAAAAQAQAQQQAVAPSYQGGGGYAGGGYRGGGSSALTPTPAAPSPAPSSGTSEDWKDFLNHHTPSKCVKGGACPIG</sequence>
<dbReference type="RefSeq" id="WP_113860124.1">
    <property type="nucleotide sequence ID" value="NZ_PDCG01000003.1"/>
</dbReference>
<feature type="region of interest" description="Disordered" evidence="1">
    <location>
        <begin position="63"/>
        <end position="142"/>
    </location>
</feature>
<evidence type="ECO:0000256" key="2">
    <source>
        <dbReference type="SAM" id="Phobius"/>
    </source>
</evidence>
<keyword evidence="2" id="KW-0472">Membrane</keyword>
<dbReference type="AlphaFoldDB" id="A0A366K811"/>